<dbReference type="EMBL" id="CAJRAF010000002">
    <property type="protein sequence ID" value="CAG4997518.1"/>
    <property type="molecule type" value="Genomic_DNA"/>
</dbReference>
<dbReference type="GO" id="GO:0007165">
    <property type="term" value="P:signal transduction"/>
    <property type="evidence" value="ECO:0007669"/>
    <property type="project" value="TreeGrafter"/>
</dbReference>
<dbReference type="Proteomes" id="UP000680038">
    <property type="component" value="Unassembled WGS sequence"/>
</dbReference>
<dbReference type="Gene3D" id="3.90.226.10">
    <property type="entry name" value="2-enoyl-CoA Hydratase, Chain A, domain 1"/>
    <property type="match status" value="1"/>
</dbReference>
<feature type="signal peptide" evidence="1">
    <location>
        <begin position="1"/>
        <end position="20"/>
    </location>
</feature>
<dbReference type="GO" id="GO:0008236">
    <property type="term" value="F:serine-type peptidase activity"/>
    <property type="evidence" value="ECO:0007669"/>
    <property type="project" value="InterPro"/>
</dbReference>
<dbReference type="InterPro" id="IPR029045">
    <property type="entry name" value="ClpP/crotonase-like_dom_sf"/>
</dbReference>
<keyword evidence="4" id="KW-1185">Reference proteome</keyword>
<evidence type="ECO:0000313" key="4">
    <source>
        <dbReference type="Proteomes" id="UP000680038"/>
    </source>
</evidence>
<sequence>MKKVTTLLLLFIAFAFSVSAQTINRPKLDTQLNILTKENKSVGNLDKYLGIYSSTQLQLKITISKNDTTLMAQATGQNAFPLEASAKDRFIFHKAGIELLFDISRSKMTLNQGGETYWFTRDGTTHQQVIAQQPIIYQPEAMQADLTKFRNTLIKAHPGLYTNQTHDEFENLMNSLIVETAKPLEATAFYKVVLKMIANIHDDHTGAQAFNELGSIIANQKWLPFQILVKEERIFIVNNLSNLQIPDGSEILAIDGHLSNEILSAISVHFSSDGTSRLGLLHSLGTSYFKLFGKLYPQIFGEKLSYNLSYRDYRSKQILTVQVEPVAGQNYIDIKTKRYPSSIPSTDAFNFEINKQDNYAILKIDRFFKDSFREPENTFPDYYKQCFKEISSNKIGNLIIDLRDNSGGKAENAAYLLQYFIDKPIVPAKEIVTLGDDEYFLKTTGDRLKLDEEFAPVRQKDGTFRVTKFDKVRELAKFNPIGDYHFNGKLVVLINGGMVSAAGTAAGLLKEYTNAILVGTETSGYTGISNGVQKITIRGDHTETAISIPLLHAVYAINPAIQKRGAIPDYEVSNSVQDMLENRDAVLEFVFKNLLQIKAKR</sequence>
<dbReference type="AlphaFoldDB" id="A0A916JAG0"/>
<dbReference type="SUPFAM" id="SSF52096">
    <property type="entry name" value="ClpP/crotonase"/>
    <property type="match status" value="1"/>
</dbReference>
<dbReference type="GO" id="GO:0004175">
    <property type="term" value="F:endopeptidase activity"/>
    <property type="evidence" value="ECO:0007669"/>
    <property type="project" value="TreeGrafter"/>
</dbReference>
<name>A0A916JAG0_9BACT</name>
<dbReference type="SMART" id="SM00245">
    <property type="entry name" value="TSPc"/>
    <property type="match status" value="1"/>
</dbReference>
<dbReference type="GO" id="GO:0006508">
    <property type="term" value="P:proteolysis"/>
    <property type="evidence" value="ECO:0007669"/>
    <property type="project" value="InterPro"/>
</dbReference>
<dbReference type="Pfam" id="PF03572">
    <property type="entry name" value="Peptidase_S41"/>
    <property type="match status" value="1"/>
</dbReference>
<evidence type="ECO:0000256" key="1">
    <source>
        <dbReference type="SAM" id="SignalP"/>
    </source>
</evidence>
<proteinExistence type="predicted"/>
<feature type="domain" description="Tail specific protease" evidence="2">
    <location>
        <begin position="329"/>
        <end position="573"/>
    </location>
</feature>
<dbReference type="GO" id="GO:0030288">
    <property type="term" value="C:outer membrane-bounded periplasmic space"/>
    <property type="evidence" value="ECO:0007669"/>
    <property type="project" value="TreeGrafter"/>
</dbReference>
<dbReference type="PANTHER" id="PTHR32060:SF30">
    <property type="entry name" value="CARBOXY-TERMINAL PROCESSING PROTEASE CTPA"/>
    <property type="match status" value="1"/>
</dbReference>
<evidence type="ECO:0000313" key="3">
    <source>
        <dbReference type="EMBL" id="CAG4997518.1"/>
    </source>
</evidence>
<gene>
    <name evidence="3" type="ORF">DYBT9275_01791</name>
</gene>
<evidence type="ECO:0000259" key="2">
    <source>
        <dbReference type="SMART" id="SM00245"/>
    </source>
</evidence>
<dbReference type="InterPro" id="IPR005151">
    <property type="entry name" value="Tail-specific_protease"/>
</dbReference>
<comment type="caution">
    <text evidence="3">The sequence shown here is derived from an EMBL/GenBank/DDBJ whole genome shotgun (WGS) entry which is preliminary data.</text>
</comment>
<dbReference type="PANTHER" id="PTHR32060">
    <property type="entry name" value="TAIL-SPECIFIC PROTEASE"/>
    <property type="match status" value="1"/>
</dbReference>
<protein>
    <recommendedName>
        <fullName evidence="2">Tail specific protease domain-containing protein</fullName>
    </recommendedName>
</protein>
<reference evidence="3" key="1">
    <citation type="submission" date="2021-04" db="EMBL/GenBank/DDBJ databases">
        <authorList>
            <person name="Rodrigo-Torres L."/>
            <person name="Arahal R. D."/>
            <person name="Lucena T."/>
        </authorList>
    </citation>
    <scope>NUCLEOTIDE SEQUENCE</scope>
    <source>
        <strain evidence="3">CECT 9275</strain>
    </source>
</reference>
<dbReference type="RefSeq" id="WP_215238490.1">
    <property type="nucleotide sequence ID" value="NZ_CAJRAF010000002.1"/>
</dbReference>
<keyword evidence="1" id="KW-0732">Signal</keyword>
<feature type="chain" id="PRO_5037056729" description="Tail specific protease domain-containing protein" evidence="1">
    <location>
        <begin position="21"/>
        <end position="601"/>
    </location>
</feature>
<organism evidence="3 4">
    <name type="scientific">Dyadobacter helix</name>
    <dbReference type="NCBI Taxonomy" id="2822344"/>
    <lineage>
        <taxon>Bacteria</taxon>
        <taxon>Pseudomonadati</taxon>
        <taxon>Bacteroidota</taxon>
        <taxon>Cytophagia</taxon>
        <taxon>Cytophagales</taxon>
        <taxon>Spirosomataceae</taxon>
        <taxon>Dyadobacter</taxon>
    </lineage>
</organism>
<accession>A0A916JAG0</accession>